<feature type="region of interest" description="Disordered" evidence="1">
    <location>
        <begin position="241"/>
        <end position="264"/>
    </location>
</feature>
<feature type="compositionally biased region" description="Polar residues" evidence="1">
    <location>
        <begin position="241"/>
        <end position="261"/>
    </location>
</feature>
<dbReference type="EMBL" id="SNRW01005504">
    <property type="protein sequence ID" value="KAA6384941.1"/>
    <property type="molecule type" value="Genomic_DNA"/>
</dbReference>
<sequence>MIADSQNVADVVTKSKLQENIRKNKKNNEDKDNQSVGNNSKISASNTENSQKSPKTDGKKPTTSEQQQRKLQSRKQQRLITCEAGMMADGVLSNVKKKLCGKGDNKLSLDAVEQLIQTNPLFHIGKERSQINSNQVNFHPIMSDIYSITQNNQSKDDKDPQKGRSGLTGGLQQTSNQGTNLNLQQQTSQFIMNRENITLGQIFYTVRDKEAEIEFQLEQRLGRHAKGSIFTPSILPHSLLTPNQSLKSTPQIQSSNIPNDISNKSLPLTSLSSSSVSQSASSSSPESVNVIKTQHQQLLIDEQDQKFMSELKIKISSSQDLRPENVPERQWRLLQIEAIRKELDLQVIKDA</sequence>
<comment type="caution">
    <text evidence="2">The sequence shown here is derived from an EMBL/GenBank/DDBJ whole genome shotgun (WGS) entry which is preliminary data.</text>
</comment>
<organism evidence="2 3">
    <name type="scientific">Streblomastix strix</name>
    <dbReference type="NCBI Taxonomy" id="222440"/>
    <lineage>
        <taxon>Eukaryota</taxon>
        <taxon>Metamonada</taxon>
        <taxon>Preaxostyla</taxon>
        <taxon>Oxymonadida</taxon>
        <taxon>Streblomastigidae</taxon>
        <taxon>Streblomastix</taxon>
    </lineage>
</organism>
<evidence type="ECO:0000313" key="2">
    <source>
        <dbReference type="EMBL" id="KAA6384941.1"/>
    </source>
</evidence>
<dbReference type="AlphaFoldDB" id="A0A5J4VQZ5"/>
<dbReference type="Proteomes" id="UP000324800">
    <property type="component" value="Unassembled WGS sequence"/>
</dbReference>
<feature type="region of interest" description="Disordered" evidence="1">
    <location>
        <begin position="151"/>
        <end position="179"/>
    </location>
</feature>
<proteinExistence type="predicted"/>
<feature type="compositionally biased region" description="Basic and acidic residues" evidence="1">
    <location>
        <begin position="16"/>
        <end position="33"/>
    </location>
</feature>
<gene>
    <name evidence="2" type="ORF">EZS28_019534</name>
</gene>
<accession>A0A5J4VQZ5</accession>
<name>A0A5J4VQZ5_9EUKA</name>
<reference evidence="2 3" key="1">
    <citation type="submission" date="2019-03" db="EMBL/GenBank/DDBJ databases">
        <title>Single cell metagenomics reveals metabolic interactions within the superorganism composed of flagellate Streblomastix strix and complex community of Bacteroidetes bacteria on its surface.</title>
        <authorList>
            <person name="Treitli S.C."/>
            <person name="Kolisko M."/>
            <person name="Husnik F."/>
            <person name="Keeling P."/>
            <person name="Hampl V."/>
        </authorList>
    </citation>
    <scope>NUCLEOTIDE SEQUENCE [LARGE SCALE GENOMIC DNA]</scope>
    <source>
        <strain evidence="2">ST1C</strain>
    </source>
</reference>
<feature type="non-terminal residue" evidence="2">
    <location>
        <position position="351"/>
    </location>
</feature>
<evidence type="ECO:0000313" key="3">
    <source>
        <dbReference type="Proteomes" id="UP000324800"/>
    </source>
</evidence>
<feature type="region of interest" description="Disordered" evidence="1">
    <location>
        <begin position="1"/>
        <end position="77"/>
    </location>
</feature>
<protein>
    <submittedName>
        <fullName evidence="2">Uncharacterized protein</fullName>
    </submittedName>
</protein>
<feature type="compositionally biased region" description="Polar residues" evidence="1">
    <location>
        <begin position="34"/>
        <end position="53"/>
    </location>
</feature>
<evidence type="ECO:0000256" key="1">
    <source>
        <dbReference type="SAM" id="MobiDB-lite"/>
    </source>
</evidence>